<dbReference type="Proteomes" id="UP000243502">
    <property type="component" value="Chromosome 3"/>
</dbReference>
<name>A0A2I8F2L9_9BURK</name>
<gene>
    <name evidence="1" type="ORF">C2L65_35625</name>
</gene>
<proteinExistence type="predicted"/>
<dbReference type="KEGG" id="pter:C2L65_35625"/>
<organism evidence="1 2">
    <name type="scientific">Paraburkholderia terrae</name>
    <dbReference type="NCBI Taxonomy" id="311230"/>
    <lineage>
        <taxon>Bacteria</taxon>
        <taxon>Pseudomonadati</taxon>
        <taxon>Pseudomonadota</taxon>
        <taxon>Betaproteobacteria</taxon>
        <taxon>Burkholderiales</taxon>
        <taxon>Burkholderiaceae</taxon>
        <taxon>Paraburkholderia</taxon>
    </lineage>
</organism>
<reference evidence="1 2" key="1">
    <citation type="submission" date="2018-01" db="EMBL/GenBank/DDBJ databases">
        <title>Species boundaries and ecological features among Paraburkholderia terrae DSMZ17804T, P. hospita DSMZ17164T and P. caribensis DSMZ13236T.</title>
        <authorList>
            <person name="Pratama A.A."/>
        </authorList>
    </citation>
    <scope>NUCLEOTIDE SEQUENCE [LARGE SCALE GENOMIC DNA]</scope>
    <source>
        <strain evidence="1 2">DSM 17804</strain>
    </source>
</reference>
<accession>A0A2I8F2L9</accession>
<evidence type="ECO:0000313" key="2">
    <source>
        <dbReference type="Proteomes" id="UP000243502"/>
    </source>
</evidence>
<dbReference type="InterPro" id="IPR008497">
    <property type="entry name" value="DUF779"/>
</dbReference>
<sequence>MSTPRVTVTPTAQELIGTLRGKYGPLIFHQSSGCCDGSSPMCYPKGEFLIGGSDVQLGEIDGCPFYMSAAQFEYWEHTQLIIDAVPGRGGAFSLDGGEGLRFLTRSRLFTDQEWSEIEPVSRVQ</sequence>
<protein>
    <submittedName>
        <fullName evidence="1">DUF779 domain-containing protein</fullName>
    </submittedName>
</protein>
<dbReference type="PIRSF" id="PIRSF009151">
    <property type="entry name" value="DUF779"/>
    <property type="match status" value="1"/>
</dbReference>
<evidence type="ECO:0000313" key="1">
    <source>
        <dbReference type="EMBL" id="AUT66127.1"/>
    </source>
</evidence>
<dbReference type="RefSeq" id="WP_042309670.1">
    <property type="nucleotide sequence ID" value="NZ_CP026113.1"/>
</dbReference>
<dbReference type="Pfam" id="PF05610">
    <property type="entry name" value="DUF779"/>
    <property type="match status" value="1"/>
</dbReference>
<dbReference type="OrthoDB" id="3725739at2"/>
<dbReference type="AlphaFoldDB" id="A0A2I8F2L9"/>
<dbReference type="EMBL" id="CP026113">
    <property type="protein sequence ID" value="AUT66127.1"/>
    <property type="molecule type" value="Genomic_DNA"/>
</dbReference>